<comment type="caution">
    <text evidence="1">The sequence shown here is derived from an EMBL/GenBank/DDBJ whole genome shotgun (WGS) entry which is preliminary data.</text>
</comment>
<sequence length="30" mass="3303">MGIGSLGLIVDWGNVLYSKLSCRAFLMVCR</sequence>
<accession>A0A7J8YEJ2</accession>
<evidence type="ECO:0000313" key="2">
    <source>
        <dbReference type="Proteomes" id="UP000593577"/>
    </source>
</evidence>
<name>A0A7J8YEJ2_GOSAI</name>
<keyword evidence="2" id="KW-1185">Reference proteome</keyword>
<evidence type="ECO:0000313" key="1">
    <source>
        <dbReference type="EMBL" id="MBA0697782.1"/>
    </source>
</evidence>
<proteinExistence type="predicted"/>
<protein>
    <submittedName>
        <fullName evidence="1">Uncharacterized protein</fullName>
    </submittedName>
</protein>
<dbReference type="Proteomes" id="UP000593577">
    <property type="component" value="Unassembled WGS sequence"/>
</dbReference>
<organism evidence="1 2">
    <name type="scientific">Gossypium aridum</name>
    <name type="common">American cotton</name>
    <name type="synonym">Erioxylum aridum</name>
    <dbReference type="NCBI Taxonomy" id="34290"/>
    <lineage>
        <taxon>Eukaryota</taxon>
        <taxon>Viridiplantae</taxon>
        <taxon>Streptophyta</taxon>
        <taxon>Embryophyta</taxon>
        <taxon>Tracheophyta</taxon>
        <taxon>Spermatophyta</taxon>
        <taxon>Magnoliopsida</taxon>
        <taxon>eudicotyledons</taxon>
        <taxon>Gunneridae</taxon>
        <taxon>Pentapetalae</taxon>
        <taxon>rosids</taxon>
        <taxon>malvids</taxon>
        <taxon>Malvales</taxon>
        <taxon>Malvaceae</taxon>
        <taxon>Malvoideae</taxon>
        <taxon>Gossypium</taxon>
    </lineage>
</organism>
<reference evidence="1 2" key="1">
    <citation type="journal article" date="2019" name="Genome Biol. Evol.">
        <title>Insights into the evolution of the New World diploid cottons (Gossypium, subgenus Houzingenia) based on genome sequencing.</title>
        <authorList>
            <person name="Grover C.E."/>
            <person name="Arick M.A. 2nd"/>
            <person name="Thrash A."/>
            <person name="Conover J.L."/>
            <person name="Sanders W.S."/>
            <person name="Peterson D.G."/>
            <person name="Frelichowski J.E."/>
            <person name="Scheffler J.A."/>
            <person name="Scheffler B.E."/>
            <person name="Wendel J.F."/>
        </authorList>
    </citation>
    <scope>NUCLEOTIDE SEQUENCE [LARGE SCALE GENOMIC DNA]</scope>
    <source>
        <strain evidence="1">185</strain>
        <tissue evidence="1">Leaf</tissue>
    </source>
</reference>
<dbReference type="AlphaFoldDB" id="A0A7J8YEJ2"/>
<dbReference type="EMBL" id="JABFAA010000012">
    <property type="protein sequence ID" value="MBA0697782.1"/>
    <property type="molecule type" value="Genomic_DNA"/>
</dbReference>
<gene>
    <name evidence="1" type="ORF">Goari_021307</name>
</gene>